<organism evidence="2">
    <name type="scientific">Edafosvirus sp</name>
    <dbReference type="NCBI Taxonomy" id="2487765"/>
    <lineage>
        <taxon>Viruses</taxon>
        <taxon>Varidnaviria</taxon>
        <taxon>Bamfordvirae</taxon>
        <taxon>Nucleocytoviricota</taxon>
        <taxon>Megaviricetes</taxon>
        <taxon>Imitervirales</taxon>
        <taxon>Mimiviridae</taxon>
        <taxon>Klosneuvirinae</taxon>
    </lineage>
</organism>
<dbReference type="EMBL" id="MK072069">
    <property type="protein sequence ID" value="AYV78032.1"/>
    <property type="molecule type" value="Genomic_DNA"/>
</dbReference>
<feature type="transmembrane region" description="Helical" evidence="1">
    <location>
        <begin position="38"/>
        <end position="64"/>
    </location>
</feature>
<gene>
    <name evidence="2" type="ORF">Edafosvirus4_16</name>
</gene>
<keyword evidence="1" id="KW-0472">Membrane</keyword>
<protein>
    <submittedName>
        <fullName evidence="2">Uncharacterized protein</fullName>
    </submittedName>
</protein>
<accession>A0A3G4ZSZ0</accession>
<proteinExistence type="predicted"/>
<sequence length="271" mass="32305">MDQKYEKIETDDSKSNQRVNNIKISENKNVETLSRKRLCYHTIGSIIWTLILTIFTTALLRYVYFVLDGNYESFLRERNDQIIEKIYNHNYKKIECTTNNTVEYPQCVDIDHDYKISMTGYCSKDLITYCYQYQNKSRIDYKIGYYKKRQYGEEAKDPTILQVITIECNGSLEQFYDCSKDIKTERIWCESDSICYYNKDLSKARLYFYIAIFICLPVLICFIGCICSCVSSCFFCRDAIWYNNYLIKKQNENMKDQSNDNIEMEQIDHSL</sequence>
<feature type="transmembrane region" description="Helical" evidence="1">
    <location>
        <begin position="206"/>
        <end position="236"/>
    </location>
</feature>
<keyword evidence="1" id="KW-1133">Transmembrane helix</keyword>
<name>A0A3G4ZSZ0_9VIRU</name>
<evidence type="ECO:0000256" key="1">
    <source>
        <dbReference type="SAM" id="Phobius"/>
    </source>
</evidence>
<evidence type="ECO:0000313" key="2">
    <source>
        <dbReference type="EMBL" id="AYV78032.1"/>
    </source>
</evidence>
<reference evidence="2" key="1">
    <citation type="submission" date="2018-10" db="EMBL/GenBank/DDBJ databases">
        <title>Hidden diversity of soil giant viruses.</title>
        <authorList>
            <person name="Schulz F."/>
            <person name="Alteio L."/>
            <person name="Goudeau D."/>
            <person name="Ryan E.M."/>
            <person name="Malmstrom R.R."/>
            <person name="Blanchard J."/>
            <person name="Woyke T."/>
        </authorList>
    </citation>
    <scope>NUCLEOTIDE SEQUENCE</scope>
    <source>
        <strain evidence="2">EDV1</strain>
    </source>
</reference>
<keyword evidence="1" id="KW-0812">Transmembrane</keyword>